<comment type="caution">
    <text evidence="1">The sequence shown here is derived from an EMBL/GenBank/DDBJ whole genome shotgun (WGS) entry which is preliminary data.</text>
</comment>
<proteinExistence type="predicted"/>
<sequence length="89" mass="10746">METYFERLTNELLKKNDFLNYYQARTWIELLWEDFETTRAQAGEQYLGKNVTEQVVLQFISNYGDKLHEFIASNPKYKDLLDSKDYLIH</sequence>
<dbReference type="GeneID" id="301141043"/>
<reference evidence="1 2" key="1">
    <citation type="submission" date="2023-03" db="EMBL/GenBank/DDBJ databases">
        <title>Bacillus Genome Sequencing.</title>
        <authorList>
            <person name="Dunlap C."/>
        </authorList>
    </citation>
    <scope>NUCLEOTIDE SEQUENCE [LARGE SCALE GENOMIC DNA]</scope>
    <source>
        <strain evidence="1 2">NRS-1717</strain>
    </source>
</reference>
<dbReference type="InterPro" id="IPR026952">
    <property type="entry name" value="WVELL"/>
</dbReference>
<dbReference type="RefSeq" id="WP_066229127.1">
    <property type="nucleotide sequence ID" value="NZ_JARTFQ010000002.1"/>
</dbReference>
<organism evidence="1 2">
    <name type="scientific">Metabacillus fastidiosus</name>
    <dbReference type="NCBI Taxonomy" id="1458"/>
    <lineage>
        <taxon>Bacteria</taxon>
        <taxon>Bacillati</taxon>
        <taxon>Bacillota</taxon>
        <taxon>Bacilli</taxon>
        <taxon>Bacillales</taxon>
        <taxon>Bacillaceae</taxon>
        <taxon>Metabacillus</taxon>
    </lineage>
</organism>
<gene>
    <name evidence="1" type="ORF">P9271_19505</name>
</gene>
<protein>
    <submittedName>
        <fullName evidence="1">YfhJ family protein</fullName>
    </submittedName>
</protein>
<accession>A0ABU6P3A0</accession>
<keyword evidence="2" id="KW-1185">Reference proteome</keyword>
<evidence type="ECO:0000313" key="1">
    <source>
        <dbReference type="EMBL" id="MED4403498.1"/>
    </source>
</evidence>
<name>A0ABU6P3A0_9BACI</name>
<dbReference type="Proteomes" id="UP001342826">
    <property type="component" value="Unassembled WGS sequence"/>
</dbReference>
<dbReference type="Pfam" id="PF14043">
    <property type="entry name" value="WVELL"/>
    <property type="match status" value="1"/>
</dbReference>
<evidence type="ECO:0000313" key="2">
    <source>
        <dbReference type="Proteomes" id="UP001342826"/>
    </source>
</evidence>
<dbReference type="EMBL" id="JARTFS010000017">
    <property type="protein sequence ID" value="MED4403498.1"/>
    <property type="molecule type" value="Genomic_DNA"/>
</dbReference>